<evidence type="ECO:0000256" key="6">
    <source>
        <dbReference type="ARBA" id="ARBA00022806"/>
    </source>
</evidence>
<keyword evidence="3" id="KW-0547">Nucleotide-binding</keyword>
<dbReference type="SMART" id="SM00487">
    <property type="entry name" value="DEXDc"/>
    <property type="match status" value="1"/>
</dbReference>
<keyword evidence="15" id="KW-1185">Reference proteome</keyword>
<dbReference type="GO" id="GO:0005524">
    <property type="term" value="F:ATP binding"/>
    <property type="evidence" value="ECO:0007669"/>
    <property type="project" value="UniProtKB-KW"/>
</dbReference>
<proteinExistence type="predicted"/>
<dbReference type="PANTHER" id="PTHR11472:SF34">
    <property type="entry name" value="REGULATOR OF TELOMERE ELONGATION HELICASE 1"/>
    <property type="match status" value="1"/>
</dbReference>
<dbReference type="InterPro" id="IPR014013">
    <property type="entry name" value="Helic_SF1/SF2_ATP-bd_DinG/Rad3"/>
</dbReference>
<evidence type="ECO:0000256" key="2">
    <source>
        <dbReference type="ARBA" id="ARBA00022723"/>
    </source>
</evidence>
<dbReference type="Pfam" id="PF06733">
    <property type="entry name" value="DEAD_2"/>
    <property type="match status" value="1"/>
</dbReference>
<evidence type="ECO:0000313" key="15">
    <source>
        <dbReference type="Proteomes" id="UP000277582"/>
    </source>
</evidence>
<keyword evidence="5" id="KW-0378">Hydrolase</keyword>
<dbReference type="Gene3D" id="3.40.50.300">
    <property type="entry name" value="P-loop containing nucleotide triphosphate hydrolases"/>
    <property type="match status" value="2"/>
</dbReference>
<keyword evidence="2" id="KW-0479">Metal-binding</keyword>
<dbReference type="GO" id="GO:0051539">
    <property type="term" value="F:4 iron, 4 sulfur cluster binding"/>
    <property type="evidence" value="ECO:0007669"/>
    <property type="project" value="UniProtKB-KW"/>
</dbReference>
<keyword evidence="8" id="KW-0408">Iron</keyword>
<evidence type="ECO:0000256" key="11">
    <source>
        <dbReference type="ARBA" id="ARBA00023204"/>
    </source>
</evidence>
<keyword evidence="4" id="KW-0227">DNA damage</keyword>
<evidence type="ECO:0000313" key="14">
    <source>
        <dbReference type="EMBL" id="RSN78002.1"/>
    </source>
</evidence>
<dbReference type="GO" id="GO:0003678">
    <property type="term" value="F:DNA helicase activity"/>
    <property type="evidence" value="ECO:0007669"/>
    <property type="project" value="InterPro"/>
</dbReference>
<keyword evidence="7" id="KW-0067">ATP-binding</keyword>
<name>A0A3R9PMI7_9CREN</name>
<evidence type="ECO:0000256" key="12">
    <source>
        <dbReference type="ARBA" id="ARBA00023235"/>
    </source>
</evidence>
<evidence type="ECO:0000256" key="9">
    <source>
        <dbReference type="ARBA" id="ARBA00023014"/>
    </source>
</evidence>
<dbReference type="AlphaFoldDB" id="A0A3R9PMI7"/>
<dbReference type="GO" id="GO:0046872">
    <property type="term" value="F:metal ion binding"/>
    <property type="evidence" value="ECO:0007669"/>
    <property type="project" value="UniProtKB-KW"/>
</dbReference>
<dbReference type="Proteomes" id="UP000277582">
    <property type="component" value="Unassembled WGS sequence"/>
</dbReference>
<dbReference type="InterPro" id="IPR010614">
    <property type="entry name" value="RAD3-like_helicase_DEAD"/>
</dbReference>
<dbReference type="SUPFAM" id="SSF52540">
    <property type="entry name" value="P-loop containing nucleoside triphosphate hydrolases"/>
    <property type="match status" value="1"/>
</dbReference>
<dbReference type="InterPro" id="IPR045028">
    <property type="entry name" value="DinG/Rad3-like"/>
</dbReference>
<dbReference type="InterPro" id="IPR006555">
    <property type="entry name" value="ATP-dep_Helicase_C"/>
</dbReference>
<keyword evidence="12" id="KW-0413">Isomerase</keyword>
<comment type="caution">
    <text evidence="14">The sequence shown here is derived from an EMBL/GenBank/DDBJ whole genome shotgun (WGS) entry which is preliminary data.</text>
</comment>
<evidence type="ECO:0000256" key="10">
    <source>
        <dbReference type="ARBA" id="ARBA00023125"/>
    </source>
</evidence>
<evidence type="ECO:0000256" key="3">
    <source>
        <dbReference type="ARBA" id="ARBA00022741"/>
    </source>
</evidence>
<sequence length="590" mass="67501">MLRDILRYFPYEDPREGQIEIAARTYETLVRGETLAIEAPNGIGKTSAVLSGALLASERSGRRILYLTRTHSQTDRVVEEVEKISKKAEVVYAPIRGMASLCPFNTGLFREGIFCSFIVKKRICNYTKSVDEVGDVRPLFTEKVISEALKRGQCPYAFSIRLAKDSTLIIANYIYVFDMFYYNYLFEKIRLEKPFLIIDEAHNVSDRILDFLRARARIDRLYDILSRYSSDTGFNGIIRLLDEVCESNSKIVSGEILKFVSKDETIKLREFLDKMFEKPEEADFMDNSFMDAVKFLRKLEIARENAGNIVFCREGKADLLMEPILPRNLYGKVLGDKFSGIVMISGTFGGKEALSTELGIDLDYMEINPRREEELSVFIAEGITTSYRKREKELYKAIAEVISEIPSTVEGNIGIFFPSYQFMERVYEEVRSMDKPVFLESREKTARENREMIENFKKMADAGGAVLFGVLGGRNSEGEDFIGKEMSSAIVVGLPYRKPNDLMRLRASKINEKSPGMGYKVVFTLPAVRMAVQAAARSTRGHRKKVTVVFADDRYKRSDVIEFLPSWIKERISYVKWGDLPGVFKRIWET</sequence>
<evidence type="ECO:0000256" key="8">
    <source>
        <dbReference type="ARBA" id="ARBA00023004"/>
    </source>
</evidence>
<accession>A0A3R9PMI7</accession>
<dbReference type="PROSITE" id="PS51193">
    <property type="entry name" value="HELICASE_ATP_BIND_2"/>
    <property type="match status" value="1"/>
</dbReference>
<dbReference type="Gene3D" id="1.10.275.30">
    <property type="match status" value="1"/>
</dbReference>
<dbReference type="GO" id="GO:0016818">
    <property type="term" value="F:hydrolase activity, acting on acid anhydrides, in phosphorus-containing anhydrides"/>
    <property type="evidence" value="ECO:0007669"/>
    <property type="project" value="InterPro"/>
</dbReference>
<dbReference type="OrthoDB" id="27512at2157"/>
<organism evidence="14 15">
    <name type="scientific">Candidatus Methanodesulfokora washburnensis</name>
    <dbReference type="NCBI Taxonomy" id="2478471"/>
    <lineage>
        <taxon>Archaea</taxon>
        <taxon>Thermoproteota</taxon>
        <taxon>Candidatus Korarchaeia</taxon>
        <taxon>Candidatus Korarchaeia incertae sedis</taxon>
        <taxon>Candidatus Methanodesulfokora</taxon>
    </lineage>
</organism>
<dbReference type="PANTHER" id="PTHR11472">
    <property type="entry name" value="DNA REPAIR DEAD HELICASE RAD3/XP-D SUBFAMILY MEMBER"/>
    <property type="match status" value="1"/>
</dbReference>
<protein>
    <recommendedName>
        <fullName evidence="13">Helicase ATP-binding domain-containing protein</fullName>
    </recommendedName>
</protein>
<dbReference type="RefSeq" id="WP_125670329.1">
    <property type="nucleotide sequence ID" value="NZ_RCOS01000026.1"/>
</dbReference>
<dbReference type="Pfam" id="PF13307">
    <property type="entry name" value="Helicase_C_2"/>
    <property type="match status" value="1"/>
</dbReference>
<gene>
    <name evidence="14" type="ORF">D6D85_01660</name>
</gene>
<keyword evidence="1" id="KW-0004">4Fe-4S</keyword>
<dbReference type="SMART" id="SM00488">
    <property type="entry name" value="DEXDc2"/>
    <property type="match status" value="1"/>
</dbReference>
<feature type="domain" description="Helicase ATP-binding" evidence="13">
    <location>
        <begin position="4"/>
        <end position="248"/>
    </location>
</feature>
<evidence type="ECO:0000256" key="5">
    <source>
        <dbReference type="ARBA" id="ARBA00022801"/>
    </source>
</evidence>
<dbReference type="SMART" id="SM00491">
    <property type="entry name" value="HELICc2"/>
    <property type="match status" value="1"/>
</dbReference>
<dbReference type="InterPro" id="IPR027417">
    <property type="entry name" value="P-loop_NTPase"/>
</dbReference>
<keyword evidence="10" id="KW-0238">DNA-binding</keyword>
<dbReference type="EMBL" id="RCOS01000026">
    <property type="protein sequence ID" value="RSN78002.1"/>
    <property type="molecule type" value="Genomic_DNA"/>
</dbReference>
<evidence type="ECO:0000256" key="4">
    <source>
        <dbReference type="ARBA" id="ARBA00022763"/>
    </source>
</evidence>
<evidence type="ECO:0000256" key="7">
    <source>
        <dbReference type="ARBA" id="ARBA00022840"/>
    </source>
</evidence>
<evidence type="ECO:0000259" key="13">
    <source>
        <dbReference type="PROSITE" id="PS51193"/>
    </source>
</evidence>
<reference evidence="14 15" key="1">
    <citation type="submission" date="2018-10" db="EMBL/GenBank/DDBJ databases">
        <title>Co-occurring genomic capacity for anaerobic methane metabolism and dissimilatory sulfite reduction discovered in the Korarchaeota.</title>
        <authorList>
            <person name="Mckay L.J."/>
            <person name="Dlakic M."/>
            <person name="Fields M.W."/>
            <person name="Delmont T.O."/>
            <person name="Eren A.M."/>
            <person name="Jay Z.J."/>
            <person name="Klingelsmith K.B."/>
            <person name="Rusch D.B."/>
            <person name="Inskeep W.P."/>
        </authorList>
    </citation>
    <scope>NUCLEOTIDE SEQUENCE [LARGE SCALE GENOMIC DNA]</scope>
    <source>
        <strain evidence="14 15">MDKW</strain>
    </source>
</reference>
<keyword evidence="11" id="KW-0234">DNA repair</keyword>
<dbReference type="InterPro" id="IPR014001">
    <property type="entry name" value="Helicase_ATP-bd"/>
</dbReference>
<evidence type="ECO:0000256" key="1">
    <source>
        <dbReference type="ARBA" id="ARBA00022485"/>
    </source>
</evidence>
<keyword evidence="9" id="KW-0411">Iron-sulfur</keyword>
<dbReference type="InterPro" id="IPR006554">
    <property type="entry name" value="Helicase-like_DEXD_c2"/>
</dbReference>
<dbReference type="GO" id="GO:0006281">
    <property type="term" value="P:DNA repair"/>
    <property type="evidence" value="ECO:0007669"/>
    <property type="project" value="UniProtKB-KW"/>
</dbReference>
<dbReference type="GO" id="GO:0003677">
    <property type="term" value="F:DNA binding"/>
    <property type="evidence" value="ECO:0007669"/>
    <property type="project" value="UniProtKB-KW"/>
</dbReference>
<keyword evidence="6" id="KW-0347">Helicase</keyword>